<feature type="compositionally biased region" description="Basic and acidic residues" evidence="6">
    <location>
        <begin position="173"/>
        <end position="183"/>
    </location>
</feature>
<evidence type="ECO:0000313" key="9">
    <source>
        <dbReference type="Proteomes" id="UP001175001"/>
    </source>
</evidence>
<comment type="subcellular location">
    <subcellularLocation>
        <location evidence="1">Membrane</location>
    </subcellularLocation>
</comment>
<comment type="similarity">
    <text evidence="2">Belongs to the UPF0057 (PMP3) family.</text>
</comment>
<evidence type="ECO:0000256" key="2">
    <source>
        <dbReference type="ARBA" id="ARBA00009530"/>
    </source>
</evidence>
<evidence type="ECO:0000313" key="8">
    <source>
        <dbReference type="EMBL" id="KAK0664742.1"/>
    </source>
</evidence>
<proteinExistence type="inferred from homology"/>
<evidence type="ECO:0000256" key="6">
    <source>
        <dbReference type="SAM" id="MobiDB-lite"/>
    </source>
</evidence>
<evidence type="ECO:0000256" key="4">
    <source>
        <dbReference type="ARBA" id="ARBA00022989"/>
    </source>
</evidence>
<evidence type="ECO:0000256" key="7">
    <source>
        <dbReference type="SAM" id="Phobius"/>
    </source>
</evidence>
<dbReference type="Proteomes" id="UP001175001">
    <property type="component" value="Unassembled WGS sequence"/>
</dbReference>
<dbReference type="PROSITE" id="PS01309">
    <property type="entry name" value="UPF0057"/>
    <property type="match status" value="1"/>
</dbReference>
<keyword evidence="4 7" id="KW-1133">Transmembrane helix</keyword>
<protein>
    <submittedName>
        <fullName evidence="8">Plasma membrane proteolipid 3</fullName>
    </submittedName>
</protein>
<dbReference type="AlphaFoldDB" id="A0AA39Z6U4"/>
<dbReference type="Pfam" id="PF01679">
    <property type="entry name" value="Pmp3"/>
    <property type="match status" value="1"/>
</dbReference>
<feature type="compositionally biased region" description="Polar residues" evidence="6">
    <location>
        <begin position="114"/>
        <end position="125"/>
    </location>
</feature>
<comment type="caution">
    <text evidence="8">The sequence shown here is derived from an EMBL/GenBank/DDBJ whole genome shotgun (WGS) entry which is preliminary data.</text>
</comment>
<feature type="transmembrane region" description="Helical" evidence="7">
    <location>
        <begin position="6"/>
        <end position="22"/>
    </location>
</feature>
<feature type="transmembrane region" description="Helical" evidence="7">
    <location>
        <begin position="34"/>
        <end position="54"/>
    </location>
</feature>
<evidence type="ECO:0000256" key="3">
    <source>
        <dbReference type="ARBA" id="ARBA00022692"/>
    </source>
</evidence>
<dbReference type="InterPro" id="IPR000612">
    <property type="entry name" value="PMP3"/>
</dbReference>
<organism evidence="8 9">
    <name type="scientific">Lasiodiplodia hormozganensis</name>
    <dbReference type="NCBI Taxonomy" id="869390"/>
    <lineage>
        <taxon>Eukaryota</taxon>
        <taxon>Fungi</taxon>
        <taxon>Dikarya</taxon>
        <taxon>Ascomycota</taxon>
        <taxon>Pezizomycotina</taxon>
        <taxon>Dothideomycetes</taxon>
        <taxon>Dothideomycetes incertae sedis</taxon>
        <taxon>Botryosphaeriales</taxon>
        <taxon>Botryosphaeriaceae</taxon>
        <taxon>Lasiodiplodia</taxon>
    </lineage>
</organism>
<dbReference type="PANTHER" id="PTHR21659:SF57">
    <property type="entry name" value="PLASMA MEMBRANE PROTEOLIPID 31"/>
    <property type="match status" value="1"/>
</dbReference>
<dbReference type="GO" id="GO:0016020">
    <property type="term" value="C:membrane"/>
    <property type="evidence" value="ECO:0007669"/>
    <property type="project" value="UniProtKB-SubCell"/>
</dbReference>
<sequence length="183" mass="19789">MCGTDIFLAILAILFPPVAVWVKRGVCSADSLINIALCCLGLLPGLVHAWYIIWSHPDRDEYERVADSENGNVTYYYVAHTDGSGPRRPPRGNNTTRQEQYRSHPAGPSYGAVPNQQFHGQQTGLENPWAEEGRSATKQGSSAPPPPPSRGPQPGDSGEGSASQPPPTYAEAVRGDHKVQTQD</sequence>
<reference evidence="8" key="1">
    <citation type="submission" date="2023-06" db="EMBL/GenBank/DDBJ databases">
        <title>Multi-omics analyses reveal the molecular pathogenesis toolkit of Lasiodiplodia hormozganensis, a cross-kingdom pathogen.</title>
        <authorList>
            <person name="Felix C."/>
            <person name="Meneses R."/>
            <person name="Goncalves M.F.M."/>
            <person name="Tilleman L."/>
            <person name="Duarte A.S."/>
            <person name="Jorrin-Novo J.V."/>
            <person name="Van De Peer Y."/>
            <person name="Deforce D."/>
            <person name="Van Nieuwerburgh F."/>
            <person name="Esteves A.C."/>
            <person name="Alves A."/>
        </authorList>
    </citation>
    <scope>NUCLEOTIDE SEQUENCE</scope>
    <source>
        <strain evidence="8">CBS 339.90</strain>
    </source>
</reference>
<keyword evidence="3 7" id="KW-0812">Transmembrane</keyword>
<feature type="region of interest" description="Disordered" evidence="6">
    <location>
        <begin position="78"/>
        <end position="183"/>
    </location>
</feature>
<evidence type="ECO:0000256" key="1">
    <source>
        <dbReference type="ARBA" id="ARBA00004370"/>
    </source>
</evidence>
<keyword evidence="5 7" id="KW-0472">Membrane</keyword>
<keyword evidence="9" id="KW-1185">Reference proteome</keyword>
<dbReference type="EMBL" id="JAUJDW010000001">
    <property type="protein sequence ID" value="KAK0664742.1"/>
    <property type="molecule type" value="Genomic_DNA"/>
</dbReference>
<gene>
    <name evidence="8" type="primary">pmp3_1</name>
    <name evidence="8" type="ORF">DIS24_g436</name>
</gene>
<evidence type="ECO:0000256" key="5">
    <source>
        <dbReference type="ARBA" id="ARBA00023136"/>
    </source>
</evidence>
<dbReference type="PANTHER" id="PTHR21659">
    <property type="entry name" value="HYDROPHOBIC PROTEIN RCI2 LOW TEMPERATURE AND SALT RESPONSIVE PROTEIN LTI6 -RELATED"/>
    <property type="match status" value="1"/>
</dbReference>
<name>A0AA39Z6U4_9PEZI</name>
<accession>A0AA39Z6U4</accession>